<gene>
    <name evidence="2" type="ORF">PVIIG_02936</name>
</gene>
<dbReference type="AlphaFoldDB" id="A0A0J9SIP6"/>
<dbReference type="OrthoDB" id="376476at2759"/>
<name>A0A0J9SIP6_PLAVI</name>
<evidence type="ECO:0000313" key="2">
    <source>
        <dbReference type="EMBL" id="KMZ81887.1"/>
    </source>
</evidence>
<feature type="compositionally biased region" description="Polar residues" evidence="1">
    <location>
        <begin position="116"/>
        <end position="127"/>
    </location>
</feature>
<feature type="region of interest" description="Disordered" evidence="1">
    <location>
        <begin position="210"/>
        <end position="405"/>
    </location>
</feature>
<dbReference type="EMBL" id="KQ234222">
    <property type="protein sequence ID" value="KMZ81887.1"/>
    <property type="molecule type" value="Genomic_DNA"/>
</dbReference>
<feature type="compositionally biased region" description="Polar residues" evidence="1">
    <location>
        <begin position="303"/>
        <end position="313"/>
    </location>
</feature>
<dbReference type="Proteomes" id="UP000053562">
    <property type="component" value="Unassembled WGS sequence"/>
</dbReference>
<accession>A0A0J9SIP6</accession>
<proteinExistence type="predicted"/>
<feature type="region of interest" description="Disordered" evidence="1">
    <location>
        <begin position="116"/>
        <end position="135"/>
    </location>
</feature>
<feature type="compositionally biased region" description="Basic and acidic residues" evidence="1">
    <location>
        <begin position="262"/>
        <end position="278"/>
    </location>
</feature>
<protein>
    <submittedName>
        <fullName evidence="2">Uncharacterized protein</fullName>
    </submittedName>
</protein>
<feature type="compositionally biased region" description="Acidic residues" evidence="1">
    <location>
        <begin position="241"/>
        <end position="261"/>
    </location>
</feature>
<evidence type="ECO:0000256" key="1">
    <source>
        <dbReference type="SAM" id="MobiDB-lite"/>
    </source>
</evidence>
<evidence type="ECO:0000313" key="3">
    <source>
        <dbReference type="Proteomes" id="UP000053562"/>
    </source>
</evidence>
<organism evidence="2 3">
    <name type="scientific">Plasmodium vivax India VII</name>
    <dbReference type="NCBI Taxonomy" id="1077284"/>
    <lineage>
        <taxon>Eukaryota</taxon>
        <taxon>Sar</taxon>
        <taxon>Alveolata</taxon>
        <taxon>Apicomplexa</taxon>
        <taxon>Aconoidasida</taxon>
        <taxon>Haemosporida</taxon>
        <taxon>Plasmodiidae</taxon>
        <taxon>Plasmodium</taxon>
        <taxon>Plasmodium (Plasmodium)</taxon>
    </lineage>
</organism>
<reference evidence="2 3" key="1">
    <citation type="submission" date="2011-08" db="EMBL/GenBank/DDBJ databases">
        <title>The Genome Sequence of Plasmodium vivax India VII.</title>
        <authorList>
            <consortium name="The Broad Institute Genome Sequencing Platform"/>
            <consortium name="The Broad Institute Genome Sequencing Center for Infectious Disease"/>
            <person name="Neafsey D."/>
            <person name="Carlton J."/>
            <person name="Barnwell J."/>
            <person name="Collins W."/>
            <person name="Escalante A."/>
            <person name="Mullikin J."/>
            <person name="Saul A."/>
            <person name="Guigo R."/>
            <person name="Camara F."/>
            <person name="Young S.K."/>
            <person name="Zeng Q."/>
            <person name="Gargeya S."/>
            <person name="Fitzgerald M."/>
            <person name="Haas B."/>
            <person name="Abouelleil A."/>
            <person name="Alvarado L."/>
            <person name="Arachchi H.M."/>
            <person name="Berlin A."/>
            <person name="Brown A."/>
            <person name="Chapman S.B."/>
            <person name="Chen Z."/>
            <person name="Dunbar C."/>
            <person name="Freedman E."/>
            <person name="Gearin G."/>
            <person name="Gellesch M."/>
            <person name="Goldberg J."/>
            <person name="Griggs A."/>
            <person name="Gujja S."/>
            <person name="Heiman D."/>
            <person name="Howarth C."/>
            <person name="Larson L."/>
            <person name="Lui A."/>
            <person name="MacDonald P.J.P."/>
            <person name="Montmayeur A."/>
            <person name="Murphy C."/>
            <person name="Neiman D."/>
            <person name="Pearson M."/>
            <person name="Priest M."/>
            <person name="Roberts A."/>
            <person name="Saif S."/>
            <person name="Shea T."/>
            <person name="Shenoy N."/>
            <person name="Sisk P."/>
            <person name="Stolte C."/>
            <person name="Sykes S."/>
            <person name="Wortman J."/>
            <person name="Nusbaum C."/>
            <person name="Birren B."/>
        </authorList>
    </citation>
    <scope>NUCLEOTIDE SEQUENCE [LARGE SCALE GENOMIC DNA]</scope>
    <source>
        <strain evidence="2 3">India VII</strain>
    </source>
</reference>
<feature type="compositionally biased region" description="Basic residues" evidence="1">
    <location>
        <begin position="8"/>
        <end position="20"/>
    </location>
</feature>
<feature type="region of interest" description="Disordered" evidence="1">
    <location>
        <begin position="1"/>
        <end position="36"/>
    </location>
</feature>
<feature type="compositionally biased region" description="Basic and acidic residues" evidence="1">
    <location>
        <begin position="293"/>
        <end position="302"/>
    </location>
</feature>
<feature type="compositionally biased region" description="Basic and acidic residues" evidence="1">
    <location>
        <begin position="212"/>
        <end position="221"/>
    </location>
</feature>
<sequence>MLSEYRNSKRKRTTAHKKMNYTRSAPLKGSPFTGLNNEKEIAENPKVHSSIREKQLKIAELMLYRKNDNVVKKNVNFLPPEKKEATEEKDDVDKANKFSISNASIADSLNKKLFGNRSTWNSKTKTPPDSFKSKSGEKLSILSNYRNTFAHKEDSTITNKVNESNKENLNDFLRMKSCAYSSKSKFFAQKKVSDISKKSYSAERIVSLNSKKSGEEVDASRRGISLMQRLGGGPTNRDAADESGDDLDDGSFWDLNEDMSNGEDRDSDDNRAGDHEDSAPNAHSADNQGNKPKRNELKKSKNESPTYKNNTRSYGFFKSRKSAKTSPSDENKAKDKKRKINSFFNFLNLKKRYNKRKNDLQAKNDKKKKNNSKEEEEMNCPSSDREKSSSSHPSKKNIKTFFCVK</sequence>